<evidence type="ECO:0000256" key="8">
    <source>
        <dbReference type="SAM" id="MobiDB-lite"/>
    </source>
</evidence>
<dbReference type="HAMAP" id="MF_00185">
    <property type="entry name" value="IPP_trans"/>
    <property type="match status" value="1"/>
</dbReference>
<dbReference type="EC" id="2.5.1.75" evidence="5 6"/>
<accession>A0A9W8ZM91</accession>
<comment type="caution">
    <text evidence="9">The sequence shown here is derived from an EMBL/GenBank/DDBJ whole genome shotgun (WGS) entry which is preliminary data.</text>
</comment>
<sequence length="473" mass="52801">MAQAPQQPLVAIVGATGTGKSDLAVEIARKFNGEIINGDAMQLYHGLPVITNKITDEETKGIPHHLLGCIGLEEETWTVGKFVSNALTIIDEIRSRGKLPILVGGTHYYTQSLLFKDALSKEPALDLDENNQHFPILDEPTSVILEKLREVDPVMADRWHPNESRKIQRSLEIYLRTGKSASQVYDEQRLKREIEQNAADGDLSESSTGLRFPTLLFWVHADKDVLYPRLDGRVDKMLARGLLDEVNELTKFRAGYEARTGTAVDQSRGIWVSIGYKEFLGYQSALSASSLSPGELEKQKTAAIEKTQAATRQYSSRQARWIRIKLLNALFGSGHKSNMFLLDGSDLSKWEEQVTRRASTITDSFLSGQSLPDPSSLSAAAAENLTPKRSYDLSQRPDKWQKKVCETCGTVSITENDWKLHGQSRAHRRAVGIKKKQANKNVRQQEGRSTAQAEVVDVLETFLDSQPREDPQA</sequence>
<dbReference type="NCBIfam" id="TIGR00174">
    <property type="entry name" value="miaA"/>
    <property type="match status" value="1"/>
</dbReference>
<evidence type="ECO:0000256" key="5">
    <source>
        <dbReference type="PIRNR" id="PIRNR039110"/>
    </source>
</evidence>
<organism evidence="9 10">
    <name type="scientific">Didymella pomorum</name>
    <dbReference type="NCBI Taxonomy" id="749634"/>
    <lineage>
        <taxon>Eukaryota</taxon>
        <taxon>Fungi</taxon>
        <taxon>Dikarya</taxon>
        <taxon>Ascomycota</taxon>
        <taxon>Pezizomycotina</taxon>
        <taxon>Dothideomycetes</taxon>
        <taxon>Pleosporomycetidae</taxon>
        <taxon>Pleosporales</taxon>
        <taxon>Pleosporineae</taxon>
        <taxon>Didymellaceae</taxon>
        <taxon>Didymella</taxon>
    </lineage>
</organism>
<dbReference type="EMBL" id="JAPEVA010000012">
    <property type="protein sequence ID" value="KAJ4409292.1"/>
    <property type="molecule type" value="Genomic_DNA"/>
</dbReference>
<feature type="compositionally biased region" description="Polar residues" evidence="8">
    <location>
        <begin position="439"/>
        <end position="452"/>
    </location>
</feature>
<comment type="similarity">
    <text evidence="1 5 7">Belongs to the IPP transferase family.</text>
</comment>
<dbReference type="PANTHER" id="PTHR11088:SF89">
    <property type="entry name" value="TRNA DIMETHYLALLYLTRANSFERASE"/>
    <property type="match status" value="1"/>
</dbReference>
<dbReference type="SUPFAM" id="SSF52540">
    <property type="entry name" value="P-loop containing nucleoside triphosphate hydrolases"/>
    <property type="match status" value="1"/>
</dbReference>
<evidence type="ECO:0000313" key="10">
    <source>
        <dbReference type="Proteomes" id="UP001140510"/>
    </source>
</evidence>
<name>A0A9W8ZM91_9PLEO</name>
<dbReference type="OrthoDB" id="775260at2759"/>
<dbReference type="GO" id="GO:0006400">
    <property type="term" value="P:tRNA modification"/>
    <property type="evidence" value="ECO:0007669"/>
    <property type="project" value="TreeGrafter"/>
</dbReference>
<protein>
    <recommendedName>
        <fullName evidence="5 6">tRNA dimethylallyltransferase</fullName>
        <ecNumber evidence="5 6">2.5.1.75</ecNumber>
    </recommendedName>
</protein>
<comment type="function">
    <text evidence="5">Catalyzes the transfer of a dimethylallyl group onto the adenine at position 37.</text>
</comment>
<dbReference type="PIRSF" id="PIRSF039110">
    <property type="entry name" value="IPP_transferase"/>
    <property type="match status" value="1"/>
</dbReference>
<keyword evidence="5" id="KW-0963">Cytoplasm</keyword>
<evidence type="ECO:0000256" key="1">
    <source>
        <dbReference type="ARBA" id="ARBA00005842"/>
    </source>
</evidence>
<dbReference type="InterPro" id="IPR039657">
    <property type="entry name" value="Dimethylallyltransferase"/>
</dbReference>
<keyword evidence="3 5" id="KW-0547">Nucleotide-binding</keyword>
<dbReference type="Proteomes" id="UP001140510">
    <property type="component" value="Unassembled WGS sequence"/>
</dbReference>
<evidence type="ECO:0000313" key="9">
    <source>
        <dbReference type="EMBL" id="KAJ4409292.1"/>
    </source>
</evidence>
<keyword evidence="5 6" id="KW-0819">tRNA processing</keyword>
<dbReference type="GO" id="GO:0005739">
    <property type="term" value="C:mitochondrion"/>
    <property type="evidence" value="ECO:0007669"/>
    <property type="project" value="TreeGrafter"/>
</dbReference>
<evidence type="ECO:0000256" key="4">
    <source>
        <dbReference type="ARBA" id="ARBA00022840"/>
    </source>
</evidence>
<feature type="region of interest" description="Disordered" evidence="8">
    <location>
        <begin position="423"/>
        <end position="453"/>
    </location>
</feature>
<evidence type="ECO:0000256" key="3">
    <source>
        <dbReference type="ARBA" id="ARBA00022741"/>
    </source>
</evidence>
<dbReference type="AlphaFoldDB" id="A0A9W8ZM91"/>
<dbReference type="Gene3D" id="3.30.160.60">
    <property type="entry name" value="Classic Zinc Finger"/>
    <property type="match status" value="1"/>
</dbReference>
<comment type="catalytic activity">
    <reaction evidence="5 6">
        <text>adenosine(37) in tRNA + dimethylallyl diphosphate = N(6)-dimethylallyladenosine(37) in tRNA + diphosphate</text>
        <dbReference type="Rhea" id="RHEA:26482"/>
        <dbReference type="Rhea" id="RHEA-COMP:10162"/>
        <dbReference type="Rhea" id="RHEA-COMP:10375"/>
        <dbReference type="ChEBI" id="CHEBI:33019"/>
        <dbReference type="ChEBI" id="CHEBI:57623"/>
        <dbReference type="ChEBI" id="CHEBI:74411"/>
        <dbReference type="ChEBI" id="CHEBI:74415"/>
        <dbReference type="EC" id="2.5.1.75"/>
    </reaction>
</comment>
<dbReference type="Gene3D" id="3.40.50.300">
    <property type="entry name" value="P-loop containing nucleotide triphosphate hydrolases"/>
    <property type="match status" value="1"/>
</dbReference>
<dbReference type="GO" id="GO:0052381">
    <property type="term" value="F:tRNA dimethylallyltransferase activity"/>
    <property type="evidence" value="ECO:0007669"/>
    <property type="project" value="UniProtKB-UniRule"/>
</dbReference>
<keyword evidence="2 5" id="KW-0808">Transferase</keyword>
<dbReference type="Gene3D" id="1.10.20.140">
    <property type="match status" value="1"/>
</dbReference>
<dbReference type="GO" id="GO:0005524">
    <property type="term" value="F:ATP binding"/>
    <property type="evidence" value="ECO:0007669"/>
    <property type="project" value="UniProtKB-UniRule"/>
</dbReference>
<dbReference type="InterPro" id="IPR027417">
    <property type="entry name" value="P-loop_NTPase"/>
</dbReference>
<dbReference type="Pfam" id="PF01715">
    <property type="entry name" value="IPPT"/>
    <property type="match status" value="1"/>
</dbReference>
<proteinExistence type="inferred from homology"/>
<dbReference type="InterPro" id="IPR030666">
    <property type="entry name" value="IPP_transferase_euk"/>
</dbReference>
<reference evidence="9" key="1">
    <citation type="submission" date="2022-10" db="EMBL/GenBank/DDBJ databases">
        <title>Tapping the CABI collections for fungal endophytes: first genome assemblies for Collariella, Neodidymelliopsis, Ascochyta clinopodiicola, Didymella pomorum, Didymosphaeria variabile, Neocosmospora piperis and Neocucurbitaria cava.</title>
        <authorList>
            <person name="Hill R."/>
        </authorList>
    </citation>
    <scope>NUCLEOTIDE SEQUENCE</scope>
    <source>
        <strain evidence="9">IMI 355091</strain>
    </source>
</reference>
<evidence type="ECO:0000256" key="6">
    <source>
        <dbReference type="RuleBase" id="RU003783"/>
    </source>
</evidence>
<gene>
    <name evidence="9" type="primary">tit1</name>
    <name evidence="9" type="ORF">N0V91_002648</name>
</gene>
<keyword evidence="10" id="KW-1185">Reference proteome</keyword>
<feature type="compositionally biased region" description="Basic residues" evidence="8">
    <location>
        <begin position="423"/>
        <end position="438"/>
    </location>
</feature>
<keyword evidence="4 5" id="KW-0067">ATP-binding</keyword>
<dbReference type="PANTHER" id="PTHR11088">
    <property type="entry name" value="TRNA DIMETHYLALLYLTRANSFERASE"/>
    <property type="match status" value="1"/>
</dbReference>
<evidence type="ECO:0000256" key="7">
    <source>
        <dbReference type="RuleBase" id="RU003785"/>
    </source>
</evidence>
<evidence type="ECO:0000256" key="2">
    <source>
        <dbReference type="ARBA" id="ARBA00022679"/>
    </source>
</evidence>
<dbReference type="InterPro" id="IPR018022">
    <property type="entry name" value="IPT"/>
</dbReference>